<feature type="compositionally biased region" description="Gly residues" evidence="1">
    <location>
        <begin position="50"/>
        <end position="71"/>
    </location>
</feature>
<reference evidence="3 4" key="1">
    <citation type="journal article" date="2019" name="Emerg. Microbes Infect.">
        <title>Comprehensive subspecies identification of 175 nontuberculous mycobacteria species based on 7547 genomic profiles.</title>
        <authorList>
            <person name="Matsumoto Y."/>
            <person name="Kinjo T."/>
            <person name="Motooka D."/>
            <person name="Nabeya D."/>
            <person name="Jung N."/>
            <person name="Uechi K."/>
            <person name="Horii T."/>
            <person name="Iida T."/>
            <person name="Fujita J."/>
            <person name="Nakamura S."/>
        </authorList>
    </citation>
    <scope>NUCLEOTIDE SEQUENCE [LARGE SCALE GENOMIC DNA]</scope>
    <source>
        <strain evidence="3 4">JCM 30396</strain>
    </source>
</reference>
<organism evidence="3 4">
    <name type="scientific">Mycolicibacterium helvum</name>
    <dbReference type="NCBI Taxonomy" id="1534349"/>
    <lineage>
        <taxon>Bacteria</taxon>
        <taxon>Bacillati</taxon>
        <taxon>Actinomycetota</taxon>
        <taxon>Actinomycetes</taxon>
        <taxon>Mycobacteriales</taxon>
        <taxon>Mycobacteriaceae</taxon>
        <taxon>Mycolicibacterium</taxon>
    </lineage>
</organism>
<name>A0A7I7T4Q5_9MYCO</name>
<feature type="region of interest" description="Disordered" evidence="1">
    <location>
        <begin position="1"/>
        <end position="20"/>
    </location>
</feature>
<gene>
    <name evidence="3" type="ORF">MHEL_25050</name>
</gene>
<feature type="compositionally biased region" description="Low complexity" evidence="1">
    <location>
        <begin position="151"/>
        <end position="160"/>
    </location>
</feature>
<keyword evidence="2" id="KW-1133">Transmembrane helix</keyword>
<protein>
    <recommendedName>
        <fullName evidence="5">DUF5666 domain-containing protein</fullName>
    </recommendedName>
</protein>
<keyword evidence="4" id="KW-1185">Reference proteome</keyword>
<keyword evidence="2" id="KW-0812">Transmembrane</keyword>
<dbReference type="KEGG" id="mhev:MHEL_25050"/>
<evidence type="ECO:0000313" key="3">
    <source>
        <dbReference type="EMBL" id="BBY64262.1"/>
    </source>
</evidence>
<dbReference type="RefSeq" id="WP_163747807.1">
    <property type="nucleotide sequence ID" value="NZ_AP022596.1"/>
</dbReference>
<dbReference type="AlphaFoldDB" id="A0A7I7T4Q5"/>
<accession>A0A7I7T4Q5</accession>
<keyword evidence="2" id="KW-0472">Membrane</keyword>
<feature type="region of interest" description="Disordered" evidence="1">
    <location>
        <begin position="50"/>
        <end position="98"/>
    </location>
</feature>
<evidence type="ECO:0000256" key="1">
    <source>
        <dbReference type="SAM" id="MobiDB-lite"/>
    </source>
</evidence>
<evidence type="ECO:0000256" key="2">
    <source>
        <dbReference type="SAM" id="Phobius"/>
    </source>
</evidence>
<proteinExistence type="predicted"/>
<dbReference type="Proteomes" id="UP000467148">
    <property type="component" value="Chromosome"/>
</dbReference>
<feature type="transmembrane region" description="Helical" evidence="2">
    <location>
        <begin position="25"/>
        <end position="45"/>
    </location>
</feature>
<evidence type="ECO:0000313" key="4">
    <source>
        <dbReference type="Proteomes" id="UP000467148"/>
    </source>
</evidence>
<feature type="compositionally biased region" description="Polar residues" evidence="1">
    <location>
        <begin position="133"/>
        <end position="142"/>
    </location>
</feature>
<evidence type="ECO:0008006" key="5">
    <source>
        <dbReference type="Google" id="ProtNLM"/>
    </source>
</evidence>
<sequence length="160" mass="15969">MSAEQQPVWGTPTERPKTWSTRTTVAAVGIAAALAAVGGVVVYAATGGSEGQGNAGGPPGWGGPGGPGSPGGFQRTLHGQNVVSDDEGGFSTELTQTGDVTAASDTSVTVRSQDGFSQTYVINTDTRKPPQPLQTGEQVSVRATQQGGGAATATAVMPAR</sequence>
<feature type="region of interest" description="Disordered" evidence="1">
    <location>
        <begin position="123"/>
        <end position="160"/>
    </location>
</feature>
<dbReference type="EMBL" id="AP022596">
    <property type="protein sequence ID" value="BBY64262.1"/>
    <property type="molecule type" value="Genomic_DNA"/>
</dbReference>